<feature type="non-terminal residue" evidence="1">
    <location>
        <position position="226"/>
    </location>
</feature>
<evidence type="ECO:0000313" key="2">
    <source>
        <dbReference type="Proteomes" id="UP000225706"/>
    </source>
</evidence>
<dbReference type="Proteomes" id="UP000225706">
    <property type="component" value="Unassembled WGS sequence"/>
</dbReference>
<protein>
    <submittedName>
        <fullName evidence="1">Uncharacterized protein</fullName>
    </submittedName>
</protein>
<keyword evidence="2" id="KW-1185">Reference proteome</keyword>
<dbReference type="EMBL" id="LSMT01001634">
    <property type="protein sequence ID" value="PFX12042.1"/>
    <property type="molecule type" value="Genomic_DNA"/>
</dbReference>
<organism evidence="1 2">
    <name type="scientific">Stylophora pistillata</name>
    <name type="common">Smooth cauliflower coral</name>
    <dbReference type="NCBI Taxonomy" id="50429"/>
    <lineage>
        <taxon>Eukaryota</taxon>
        <taxon>Metazoa</taxon>
        <taxon>Cnidaria</taxon>
        <taxon>Anthozoa</taxon>
        <taxon>Hexacorallia</taxon>
        <taxon>Scleractinia</taxon>
        <taxon>Astrocoeniina</taxon>
        <taxon>Pocilloporidae</taxon>
        <taxon>Stylophora</taxon>
    </lineage>
</organism>
<dbReference type="OrthoDB" id="5985749at2759"/>
<reference evidence="2" key="1">
    <citation type="journal article" date="2017" name="bioRxiv">
        <title>Comparative analysis of the genomes of Stylophora pistillata and Acropora digitifera provides evidence for extensive differences between species of corals.</title>
        <authorList>
            <person name="Voolstra C.R."/>
            <person name="Li Y."/>
            <person name="Liew Y.J."/>
            <person name="Baumgarten S."/>
            <person name="Zoccola D."/>
            <person name="Flot J.-F."/>
            <person name="Tambutte S."/>
            <person name="Allemand D."/>
            <person name="Aranda M."/>
        </authorList>
    </citation>
    <scope>NUCLEOTIDE SEQUENCE [LARGE SCALE GENOMIC DNA]</scope>
</reference>
<sequence>MIELQYKKEFMEARMEEERAAVSLHVYKQAEVENECCNVDNMDILFMELESSAIQGTELCYSNEEPYRSDEKANVVVQPIPLECTHVPVRVPSEQLPTSGYVSCGQKVGLHSEKETEIFKAPPASSTWPQKVQLPLNLQTNNKQVPKEFQSTHPLKYRILDPVKVTSSDGFLGQGSVKPPLSQPNGHLPHGTIVPRQGSGEEIAQAQRQVVSAPKVQYMRFDENPM</sequence>
<comment type="caution">
    <text evidence="1">The sequence shown here is derived from an EMBL/GenBank/DDBJ whole genome shotgun (WGS) entry which is preliminary data.</text>
</comment>
<accession>A0A2B4R734</accession>
<dbReference type="AlphaFoldDB" id="A0A2B4R734"/>
<name>A0A2B4R734_STYPI</name>
<evidence type="ECO:0000313" key="1">
    <source>
        <dbReference type="EMBL" id="PFX12042.1"/>
    </source>
</evidence>
<proteinExistence type="predicted"/>
<gene>
    <name evidence="1" type="ORF">AWC38_SpisGene24059</name>
</gene>